<name>A0A2P5EYV8_TREOI</name>
<dbReference type="InParanoid" id="A0A2P5EYV8"/>
<proteinExistence type="predicted"/>
<dbReference type="OrthoDB" id="1732171at2759"/>
<dbReference type="EMBL" id="JXTC01000080">
    <property type="protein sequence ID" value="PON90726.1"/>
    <property type="molecule type" value="Genomic_DNA"/>
</dbReference>
<organism evidence="1 2">
    <name type="scientific">Trema orientale</name>
    <name type="common">Charcoal tree</name>
    <name type="synonym">Celtis orientalis</name>
    <dbReference type="NCBI Taxonomy" id="63057"/>
    <lineage>
        <taxon>Eukaryota</taxon>
        <taxon>Viridiplantae</taxon>
        <taxon>Streptophyta</taxon>
        <taxon>Embryophyta</taxon>
        <taxon>Tracheophyta</taxon>
        <taxon>Spermatophyta</taxon>
        <taxon>Magnoliopsida</taxon>
        <taxon>eudicotyledons</taxon>
        <taxon>Gunneridae</taxon>
        <taxon>Pentapetalae</taxon>
        <taxon>rosids</taxon>
        <taxon>fabids</taxon>
        <taxon>Rosales</taxon>
        <taxon>Cannabaceae</taxon>
        <taxon>Trema</taxon>
    </lineage>
</organism>
<protein>
    <submittedName>
        <fullName evidence="1">Uncharacterized protein</fullName>
    </submittedName>
</protein>
<dbReference type="AlphaFoldDB" id="A0A2P5EYV8"/>
<feature type="non-terminal residue" evidence="1">
    <location>
        <position position="1"/>
    </location>
</feature>
<keyword evidence="2" id="KW-1185">Reference proteome</keyword>
<evidence type="ECO:0000313" key="1">
    <source>
        <dbReference type="EMBL" id="PON90726.1"/>
    </source>
</evidence>
<evidence type="ECO:0000313" key="2">
    <source>
        <dbReference type="Proteomes" id="UP000237000"/>
    </source>
</evidence>
<reference evidence="2" key="1">
    <citation type="submission" date="2016-06" db="EMBL/GenBank/DDBJ databases">
        <title>Parallel loss of symbiosis genes in relatives of nitrogen-fixing non-legume Parasponia.</title>
        <authorList>
            <person name="Van Velzen R."/>
            <person name="Holmer R."/>
            <person name="Bu F."/>
            <person name="Rutten L."/>
            <person name="Van Zeijl A."/>
            <person name="Liu W."/>
            <person name="Santuari L."/>
            <person name="Cao Q."/>
            <person name="Sharma T."/>
            <person name="Shen D."/>
            <person name="Roswanjaya Y."/>
            <person name="Wardhani T."/>
            <person name="Kalhor M.S."/>
            <person name="Jansen J."/>
            <person name="Van den Hoogen J."/>
            <person name="Gungor B."/>
            <person name="Hartog M."/>
            <person name="Hontelez J."/>
            <person name="Verver J."/>
            <person name="Yang W.-C."/>
            <person name="Schijlen E."/>
            <person name="Repin R."/>
            <person name="Schilthuizen M."/>
            <person name="Schranz E."/>
            <person name="Heidstra R."/>
            <person name="Miyata K."/>
            <person name="Fedorova E."/>
            <person name="Kohlen W."/>
            <person name="Bisseling T."/>
            <person name="Smit S."/>
            <person name="Geurts R."/>
        </authorList>
    </citation>
    <scope>NUCLEOTIDE SEQUENCE [LARGE SCALE GENOMIC DNA]</scope>
    <source>
        <strain evidence="2">cv. RG33-2</strain>
    </source>
</reference>
<gene>
    <name evidence="1" type="ORF">TorRG33x02_133640</name>
</gene>
<comment type="caution">
    <text evidence="1">The sequence shown here is derived from an EMBL/GenBank/DDBJ whole genome shotgun (WGS) entry which is preliminary data.</text>
</comment>
<dbReference type="Proteomes" id="UP000237000">
    <property type="component" value="Unassembled WGS sequence"/>
</dbReference>
<accession>A0A2P5EYV8</accession>
<sequence>TQELALWHQVAGAVVPGPMCTDEDIKTVKNRGPIQVPVGPVMRARAKRFKEELNSLVRRVLQ</sequence>